<keyword evidence="3" id="KW-1185">Reference proteome</keyword>
<sequence length="110" mass="12087">MRRLTIRQFILTQSYRGSSPPVSVYASSRSPETLIRSQEEQEQHRRKFAHPGIQRNIQPRPTAAPGGGPERQRAAVRRSGGGCARGNRSSDANRMVRTLDGSGCDQGNLG</sequence>
<protein>
    <submittedName>
        <fullName evidence="2">Uncharacterized protein</fullName>
    </submittedName>
</protein>
<reference evidence="2" key="1">
    <citation type="submission" date="2021-03" db="EMBL/GenBank/DDBJ databases">
        <title>Whole genome shotgun sequence of Actinoplanes consettensis NBRC 14913.</title>
        <authorList>
            <person name="Komaki H."/>
            <person name="Tamura T."/>
        </authorList>
    </citation>
    <scope>NUCLEOTIDE SEQUENCE</scope>
    <source>
        <strain evidence="2">NBRC 14913</strain>
    </source>
</reference>
<dbReference type="Proteomes" id="UP000680865">
    <property type="component" value="Unassembled WGS sequence"/>
</dbReference>
<evidence type="ECO:0000313" key="2">
    <source>
        <dbReference type="EMBL" id="GIM72922.1"/>
    </source>
</evidence>
<name>A0A919SI93_9ACTN</name>
<evidence type="ECO:0000313" key="3">
    <source>
        <dbReference type="Proteomes" id="UP000680865"/>
    </source>
</evidence>
<comment type="caution">
    <text evidence="2">The sequence shown here is derived from an EMBL/GenBank/DDBJ whole genome shotgun (WGS) entry which is preliminary data.</text>
</comment>
<gene>
    <name evidence="2" type="ORF">Aco04nite_32620</name>
</gene>
<proteinExistence type="predicted"/>
<accession>A0A919SI93</accession>
<evidence type="ECO:0000256" key="1">
    <source>
        <dbReference type="SAM" id="MobiDB-lite"/>
    </source>
</evidence>
<feature type="region of interest" description="Disordered" evidence="1">
    <location>
        <begin position="36"/>
        <end position="110"/>
    </location>
</feature>
<organism evidence="2 3">
    <name type="scientific">Winogradskya consettensis</name>
    <dbReference type="NCBI Taxonomy" id="113560"/>
    <lineage>
        <taxon>Bacteria</taxon>
        <taxon>Bacillati</taxon>
        <taxon>Actinomycetota</taxon>
        <taxon>Actinomycetes</taxon>
        <taxon>Micromonosporales</taxon>
        <taxon>Micromonosporaceae</taxon>
        <taxon>Winogradskya</taxon>
    </lineage>
</organism>
<dbReference type="AlphaFoldDB" id="A0A919SI93"/>
<dbReference type="EMBL" id="BOQP01000016">
    <property type="protein sequence ID" value="GIM72922.1"/>
    <property type="molecule type" value="Genomic_DNA"/>
</dbReference>